<dbReference type="AlphaFoldDB" id="A0A849VB67"/>
<accession>A0A849VB67</accession>
<proteinExistence type="predicted"/>
<protein>
    <submittedName>
        <fullName evidence="6">Histidine kinase</fullName>
    </submittedName>
</protein>
<dbReference type="GO" id="GO:0000155">
    <property type="term" value="F:phosphorelay sensor kinase activity"/>
    <property type="evidence" value="ECO:0007669"/>
    <property type="project" value="InterPro"/>
</dbReference>
<feature type="transmembrane region" description="Helical" evidence="4">
    <location>
        <begin position="12"/>
        <end position="30"/>
    </location>
</feature>
<dbReference type="Proteomes" id="UP000586305">
    <property type="component" value="Unassembled WGS sequence"/>
</dbReference>
<dbReference type="Gene3D" id="1.20.5.1930">
    <property type="match status" value="1"/>
</dbReference>
<dbReference type="EMBL" id="JABBPG010000002">
    <property type="protein sequence ID" value="NOU50020.1"/>
    <property type="molecule type" value="Genomic_DNA"/>
</dbReference>
<evidence type="ECO:0000256" key="4">
    <source>
        <dbReference type="SAM" id="Phobius"/>
    </source>
</evidence>
<keyword evidence="2 6" id="KW-0418">Kinase</keyword>
<evidence type="ECO:0000256" key="3">
    <source>
        <dbReference type="ARBA" id="ARBA00023012"/>
    </source>
</evidence>
<feature type="transmembrane region" description="Helical" evidence="4">
    <location>
        <begin position="127"/>
        <end position="145"/>
    </location>
</feature>
<evidence type="ECO:0000313" key="6">
    <source>
        <dbReference type="EMBL" id="NOU50020.1"/>
    </source>
</evidence>
<sequence length="381" mass="43709">MEQTIRHTTDWTYSTIASWLGVTIACFYYTNVQLNIWMQIPIHLALLGLLWFIIKRPNDYVDQAACAYFVLLVLLMQLTTTSLVFIHLVMFTAIFSAHFPAGKMLLCVITILTAYSMTHWQRWEGDIPWVTLLVWFFFSVMNWFVSRRIVESLNIHYQSKQNYKELKATQSLVTAMGAEQERLSLSRELHDTLGHKLTALSINLDFAKRQASSESIEAISLCHSLSQEILEEVREIVSKQRQKNTLLNDSLHQVFAATPQLICTLSISDELGTLTQQQSICVVRFCQEMISNTLKHTKATEIQFNVQVKQSSDNTPWLIASALHNQKELKRPKPGNGLKGLDERLQLLSGSFKQYICEDRLFSEISFPLIPTGDCDESRNH</sequence>
<dbReference type="InterPro" id="IPR011712">
    <property type="entry name" value="Sig_transdc_His_kin_sub3_dim/P"/>
</dbReference>
<feature type="transmembrane region" description="Helical" evidence="4">
    <location>
        <begin position="97"/>
        <end position="115"/>
    </location>
</feature>
<feature type="transmembrane region" description="Helical" evidence="4">
    <location>
        <begin position="66"/>
        <end position="91"/>
    </location>
</feature>
<feature type="transmembrane region" description="Helical" evidence="4">
    <location>
        <begin position="36"/>
        <end position="54"/>
    </location>
</feature>
<evidence type="ECO:0000256" key="1">
    <source>
        <dbReference type="ARBA" id="ARBA00022679"/>
    </source>
</evidence>
<dbReference type="PROSITE" id="PS51257">
    <property type="entry name" value="PROKAR_LIPOPROTEIN"/>
    <property type="match status" value="1"/>
</dbReference>
<dbReference type="PANTHER" id="PTHR24421">
    <property type="entry name" value="NITRATE/NITRITE SENSOR PROTEIN NARX-RELATED"/>
    <property type="match status" value="1"/>
</dbReference>
<dbReference type="Pfam" id="PF07730">
    <property type="entry name" value="HisKA_3"/>
    <property type="match status" value="1"/>
</dbReference>
<dbReference type="InterPro" id="IPR050482">
    <property type="entry name" value="Sensor_HK_TwoCompSys"/>
</dbReference>
<evidence type="ECO:0000256" key="2">
    <source>
        <dbReference type="ARBA" id="ARBA00022777"/>
    </source>
</evidence>
<dbReference type="GO" id="GO:0016020">
    <property type="term" value="C:membrane"/>
    <property type="evidence" value="ECO:0007669"/>
    <property type="project" value="InterPro"/>
</dbReference>
<keyword evidence="1" id="KW-0808">Transferase</keyword>
<gene>
    <name evidence="6" type="ORF">HG263_05645</name>
</gene>
<organism evidence="6 7">
    <name type="scientific">Pseudoalteromonas caenipelagi</name>
    <dbReference type="NCBI Taxonomy" id="2726988"/>
    <lineage>
        <taxon>Bacteria</taxon>
        <taxon>Pseudomonadati</taxon>
        <taxon>Pseudomonadota</taxon>
        <taxon>Gammaproteobacteria</taxon>
        <taxon>Alteromonadales</taxon>
        <taxon>Pseudoalteromonadaceae</taxon>
        <taxon>Pseudoalteromonas</taxon>
    </lineage>
</organism>
<dbReference type="InterPro" id="IPR036890">
    <property type="entry name" value="HATPase_C_sf"/>
</dbReference>
<feature type="domain" description="Signal transduction histidine kinase subgroup 3 dimerisation and phosphoacceptor" evidence="5">
    <location>
        <begin position="181"/>
        <end position="242"/>
    </location>
</feature>
<evidence type="ECO:0000259" key="5">
    <source>
        <dbReference type="Pfam" id="PF07730"/>
    </source>
</evidence>
<keyword evidence="4" id="KW-0812">Transmembrane</keyword>
<dbReference type="PANTHER" id="PTHR24421:SF59">
    <property type="entry name" value="OXYGEN SENSOR HISTIDINE KINASE NREB"/>
    <property type="match status" value="1"/>
</dbReference>
<keyword evidence="4" id="KW-0472">Membrane</keyword>
<keyword evidence="7" id="KW-1185">Reference proteome</keyword>
<keyword evidence="3" id="KW-0902">Two-component regulatory system</keyword>
<keyword evidence="4" id="KW-1133">Transmembrane helix</keyword>
<dbReference type="GO" id="GO:0046983">
    <property type="term" value="F:protein dimerization activity"/>
    <property type="evidence" value="ECO:0007669"/>
    <property type="project" value="InterPro"/>
</dbReference>
<reference evidence="6 7" key="1">
    <citation type="submission" date="2020-04" db="EMBL/GenBank/DDBJ databases">
        <title>Pseudoalteromonas caenipelagi sp. nov., isolated from a tidal flat.</title>
        <authorList>
            <person name="Park S."/>
            <person name="Yoon J.-H."/>
        </authorList>
    </citation>
    <scope>NUCLEOTIDE SEQUENCE [LARGE SCALE GENOMIC DNA]</scope>
    <source>
        <strain evidence="6 7">JBTF-M23</strain>
    </source>
</reference>
<comment type="caution">
    <text evidence="6">The sequence shown here is derived from an EMBL/GenBank/DDBJ whole genome shotgun (WGS) entry which is preliminary data.</text>
</comment>
<name>A0A849VB67_9GAMM</name>
<evidence type="ECO:0000313" key="7">
    <source>
        <dbReference type="Proteomes" id="UP000586305"/>
    </source>
</evidence>
<dbReference type="Gene3D" id="3.30.565.10">
    <property type="entry name" value="Histidine kinase-like ATPase, C-terminal domain"/>
    <property type="match status" value="1"/>
</dbReference>
<dbReference type="RefSeq" id="WP_171625101.1">
    <property type="nucleotide sequence ID" value="NZ_JABBPG010000002.1"/>
</dbReference>